<sequence length="109" mass="12171">MAASAERSLLKSYIPLSTAIYSYYIPKGATITPKIWEMCHDEAKYPNAPESNPEHFLNPNGTLTDDMVRDENDREIDIKPQWRSSSFAIPLQYRSAGCKHGYGGLGAFG</sequence>
<evidence type="ECO:0000256" key="1">
    <source>
        <dbReference type="SAM" id="MobiDB-lite"/>
    </source>
</evidence>
<dbReference type="Proteomes" id="UP000092154">
    <property type="component" value="Unassembled WGS sequence"/>
</dbReference>
<gene>
    <name evidence="2" type="ORF">K503DRAFT_805531</name>
</gene>
<dbReference type="SUPFAM" id="SSF48264">
    <property type="entry name" value="Cytochrome P450"/>
    <property type="match status" value="1"/>
</dbReference>
<protein>
    <submittedName>
        <fullName evidence="2">Uncharacterized protein</fullName>
    </submittedName>
</protein>
<reference evidence="2 3" key="1">
    <citation type="submission" date="2016-06" db="EMBL/GenBank/DDBJ databases">
        <title>Comparative genomics of the ectomycorrhizal sister species Rhizopogon vinicolor and Rhizopogon vesiculosus (Basidiomycota: Boletales) reveals a divergence of the mating type B locus.</title>
        <authorList>
            <consortium name="DOE Joint Genome Institute"/>
            <person name="Mujic A.B."/>
            <person name="Kuo A."/>
            <person name="Tritt A."/>
            <person name="Lipzen A."/>
            <person name="Chen C."/>
            <person name="Johnson J."/>
            <person name="Sharma A."/>
            <person name="Barry K."/>
            <person name="Grigoriev I.V."/>
            <person name="Spatafora J.W."/>
        </authorList>
    </citation>
    <scope>NUCLEOTIDE SEQUENCE [LARGE SCALE GENOMIC DNA]</scope>
    <source>
        <strain evidence="2 3">AM-OR11-026</strain>
    </source>
</reference>
<dbReference type="InParanoid" id="A0A1B7MHL0"/>
<dbReference type="Pfam" id="PF00067">
    <property type="entry name" value="p450"/>
    <property type="match status" value="1"/>
</dbReference>
<dbReference type="GO" id="GO:0005506">
    <property type="term" value="F:iron ion binding"/>
    <property type="evidence" value="ECO:0007669"/>
    <property type="project" value="InterPro"/>
</dbReference>
<evidence type="ECO:0000313" key="3">
    <source>
        <dbReference type="Proteomes" id="UP000092154"/>
    </source>
</evidence>
<dbReference type="InterPro" id="IPR001128">
    <property type="entry name" value="Cyt_P450"/>
</dbReference>
<accession>A0A1B7MHL0</accession>
<feature type="region of interest" description="Disordered" evidence="1">
    <location>
        <begin position="47"/>
        <end position="67"/>
    </location>
</feature>
<dbReference type="GO" id="GO:0004497">
    <property type="term" value="F:monooxygenase activity"/>
    <property type="evidence" value="ECO:0007669"/>
    <property type="project" value="InterPro"/>
</dbReference>
<proteinExistence type="predicted"/>
<dbReference type="InterPro" id="IPR036396">
    <property type="entry name" value="Cyt_P450_sf"/>
</dbReference>
<organism evidence="2 3">
    <name type="scientific">Rhizopogon vinicolor AM-OR11-026</name>
    <dbReference type="NCBI Taxonomy" id="1314800"/>
    <lineage>
        <taxon>Eukaryota</taxon>
        <taxon>Fungi</taxon>
        <taxon>Dikarya</taxon>
        <taxon>Basidiomycota</taxon>
        <taxon>Agaricomycotina</taxon>
        <taxon>Agaricomycetes</taxon>
        <taxon>Agaricomycetidae</taxon>
        <taxon>Boletales</taxon>
        <taxon>Suillineae</taxon>
        <taxon>Rhizopogonaceae</taxon>
        <taxon>Rhizopogon</taxon>
    </lineage>
</organism>
<dbReference type="GO" id="GO:0020037">
    <property type="term" value="F:heme binding"/>
    <property type="evidence" value="ECO:0007669"/>
    <property type="project" value="InterPro"/>
</dbReference>
<dbReference type="EMBL" id="KV449127">
    <property type="protein sequence ID" value="OAX32079.1"/>
    <property type="molecule type" value="Genomic_DNA"/>
</dbReference>
<name>A0A1B7MHL0_9AGAM</name>
<dbReference type="OrthoDB" id="1470350at2759"/>
<evidence type="ECO:0000313" key="2">
    <source>
        <dbReference type="EMBL" id="OAX32079.1"/>
    </source>
</evidence>
<dbReference type="Gene3D" id="1.10.630.10">
    <property type="entry name" value="Cytochrome P450"/>
    <property type="match status" value="1"/>
</dbReference>
<dbReference type="GO" id="GO:0016705">
    <property type="term" value="F:oxidoreductase activity, acting on paired donors, with incorporation or reduction of molecular oxygen"/>
    <property type="evidence" value="ECO:0007669"/>
    <property type="project" value="InterPro"/>
</dbReference>
<keyword evidence="3" id="KW-1185">Reference proteome</keyword>
<dbReference type="AlphaFoldDB" id="A0A1B7MHL0"/>